<feature type="domain" description="RRM" evidence="5">
    <location>
        <begin position="213"/>
        <end position="299"/>
    </location>
</feature>
<accession>A0A9Q1KPA8</accession>
<evidence type="ECO:0000256" key="1">
    <source>
        <dbReference type="ARBA" id="ARBA00022737"/>
    </source>
</evidence>
<dbReference type="GO" id="GO:1901259">
    <property type="term" value="P:chloroplast rRNA processing"/>
    <property type="evidence" value="ECO:0007669"/>
    <property type="project" value="TreeGrafter"/>
</dbReference>
<evidence type="ECO:0000256" key="3">
    <source>
        <dbReference type="PROSITE-ProRule" id="PRU00176"/>
    </source>
</evidence>
<dbReference type="PROSITE" id="PS50102">
    <property type="entry name" value="RRM"/>
    <property type="match status" value="2"/>
</dbReference>
<dbReference type="InterPro" id="IPR050502">
    <property type="entry name" value="Euk_RNA-bind_prot"/>
</dbReference>
<dbReference type="Pfam" id="PF00076">
    <property type="entry name" value="RRM_1"/>
    <property type="match status" value="2"/>
</dbReference>
<keyword evidence="7" id="KW-1185">Reference proteome</keyword>
<evidence type="ECO:0000259" key="5">
    <source>
        <dbReference type="PROSITE" id="PS50102"/>
    </source>
</evidence>
<feature type="region of interest" description="Disordered" evidence="4">
    <location>
        <begin position="81"/>
        <end position="104"/>
    </location>
</feature>
<dbReference type="AlphaFoldDB" id="A0A9Q1KPA8"/>
<dbReference type="OrthoDB" id="439808at2759"/>
<dbReference type="SMART" id="SM00360">
    <property type="entry name" value="RRM"/>
    <property type="match status" value="2"/>
</dbReference>
<keyword evidence="1" id="KW-0677">Repeat</keyword>
<dbReference type="InterPro" id="IPR035979">
    <property type="entry name" value="RBD_domain_sf"/>
</dbReference>
<dbReference type="GO" id="GO:0010629">
    <property type="term" value="P:negative regulation of gene expression"/>
    <property type="evidence" value="ECO:0007669"/>
    <property type="project" value="UniProtKB-ARBA"/>
</dbReference>
<dbReference type="FunFam" id="3.30.70.330:FF:000383">
    <property type="entry name" value="Sex lethal, isoform D"/>
    <property type="match status" value="1"/>
</dbReference>
<dbReference type="Proteomes" id="UP001153076">
    <property type="component" value="Unassembled WGS sequence"/>
</dbReference>
<evidence type="ECO:0000313" key="7">
    <source>
        <dbReference type="Proteomes" id="UP001153076"/>
    </source>
</evidence>
<dbReference type="PANTHER" id="PTHR48025">
    <property type="entry name" value="OS02G0815200 PROTEIN"/>
    <property type="match status" value="1"/>
</dbReference>
<protein>
    <recommendedName>
        <fullName evidence="5">RRM domain-containing protein</fullName>
    </recommendedName>
</protein>
<comment type="caution">
    <text evidence="6">The sequence shown here is derived from an EMBL/GenBank/DDBJ whole genome shotgun (WGS) entry which is preliminary data.</text>
</comment>
<feature type="compositionally biased region" description="Acidic residues" evidence="4">
    <location>
        <begin position="88"/>
        <end position="97"/>
    </location>
</feature>
<dbReference type="PANTHER" id="PTHR48025:SF11">
    <property type="entry name" value="RNA-BINDING PROTEIN CP33, CHLOROPLASTIC"/>
    <property type="match status" value="1"/>
</dbReference>
<proteinExistence type="predicted"/>
<reference evidence="6" key="1">
    <citation type="submission" date="2022-04" db="EMBL/GenBank/DDBJ databases">
        <title>Carnegiea gigantea Genome sequencing and assembly v2.</title>
        <authorList>
            <person name="Copetti D."/>
            <person name="Sanderson M.J."/>
            <person name="Burquez A."/>
            <person name="Wojciechowski M.F."/>
        </authorList>
    </citation>
    <scope>NUCLEOTIDE SEQUENCE</scope>
    <source>
        <strain evidence="6">SGP5-SGP5p</strain>
        <tissue evidence="6">Aerial part</tissue>
    </source>
</reference>
<organism evidence="6 7">
    <name type="scientific">Carnegiea gigantea</name>
    <dbReference type="NCBI Taxonomy" id="171969"/>
    <lineage>
        <taxon>Eukaryota</taxon>
        <taxon>Viridiplantae</taxon>
        <taxon>Streptophyta</taxon>
        <taxon>Embryophyta</taxon>
        <taxon>Tracheophyta</taxon>
        <taxon>Spermatophyta</taxon>
        <taxon>Magnoliopsida</taxon>
        <taxon>eudicotyledons</taxon>
        <taxon>Gunneridae</taxon>
        <taxon>Pentapetalae</taxon>
        <taxon>Caryophyllales</taxon>
        <taxon>Cactineae</taxon>
        <taxon>Cactaceae</taxon>
        <taxon>Cactoideae</taxon>
        <taxon>Echinocereeae</taxon>
        <taxon>Carnegiea</taxon>
    </lineage>
</organism>
<dbReference type="GO" id="GO:0009535">
    <property type="term" value="C:chloroplast thylakoid membrane"/>
    <property type="evidence" value="ECO:0007669"/>
    <property type="project" value="TreeGrafter"/>
</dbReference>
<gene>
    <name evidence="6" type="ORF">Cgig2_013218</name>
</gene>
<dbReference type="GO" id="GO:0009967">
    <property type="term" value="P:positive regulation of signal transduction"/>
    <property type="evidence" value="ECO:0007669"/>
    <property type="project" value="UniProtKB-ARBA"/>
</dbReference>
<dbReference type="GO" id="GO:0003729">
    <property type="term" value="F:mRNA binding"/>
    <property type="evidence" value="ECO:0007669"/>
    <property type="project" value="TreeGrafter"/>
</dbReference>
<name>A0A9Q1KPA8_9CARY</name>
<dbReference type="SUPFAM" id="SSF54928">
    <property type="entry name" value="RNA-binding domain, RBD"/>
    <property type="match status" value="1"/>
</dbReference>
<keyword evidence="2 3" id="KW-0694">RNA-binding</keyword>
<feature type="domain" description="RRM" evidence="5">
    <location>
        <begin position="110"/>
        <end position="188"/>
    </location>
</feature>
<dbReference type="InterPro" id="IPR012677">
    <property type="entry name" value="Nucleotide-bd_a/b_plait_sf"/>
</dbReference>
<dbReference type="InterPro" id="IPR000504">
    <property type="entry name" value="RRM_dom"/>
</dbReference>
<sequence>MAAAASSLSSIGTFSSSSYTSPLSLPPFDHSFTRFSPNFTPPNPRTPKTLVLKCPDLTLSPLPLLFPLSHLCHSSAFFNDTENSNSAESEEDPDGEEQERGEQDEIEETCKLFVGNLPFSMTASELSATFSEAGKVRSAKIIYDRLTDRSRGFGFVTMGSIDEAKEAIWTFDGSQIGGRTVKVNFTEVPMGEERTVMGPKIASNNKSFVDTPHKIYAGNLGWGVTSQELRDAFADQPGFVSAKVIYERESGRSRGFGFVSFSSAESAQSALTSMNGVVVLKEFLDIWGMRQVEFVVSSSIVYYL</sequence>
<dbReference type="Gene3D" id="3.30.70.330">
    <property type="match status" value="2"/>
</dbReference>
<evidence type="ECO:0000256" key="4">
    <source>
        <dbReference type="SAM" id="MobiDB-lite"/>
    </source>
</evidence>
<evidence type="ECO:0000313" key="6">
    <source>
        <dbReference type="EMBL" id="KAJ8446917.1"/>
    </source>
</evidence>
<dbReference type="EMBL" id="JAKOGI010000047">
    <property type="protein sequence ID" value="KAJ8446917.1"/>
    <property type="molecule type" value="Genomic_DNA"/>
</dbReference>
<evidence type="ECO:0000256" key="2">
    <source>
        <dbReference type="ARBA" id="ARBA00022884"/>
    </source>
</evidence>